<evidence type="ECO:0000256" key="4">
    <source>
        <dbReference type="ARBA" id="ARBA00023015"/>
    </source>
</evidence>
<dbReference type="Pfam" id="PF01805">
    <property type="entry name" value="Surp"/>
    <property type="match status" value="2"/>
</dbReference>
<dbReference type="InterPro" id="IPR019147">
    <property type="entry name" value="SWAP_N_domain"/>
</dbReference>
<evidence type="ECO:0000313" key="9">
    <source>
        <dbReference type="EMBL" id="JAT71424.1"/>
    </source>
</evidence>
<keyword evidence="2" id="KW-0677">Repeat</keyword>
<dbReference type="SMART" id="SM01141">
    <property type="entry name" value="DRY_EERY"/>
    <property type="match status" value="1"/>
</dbReference>
<evidence type="ECO:0000256" key="6">
    <source>
        <dbReference type="ARBA" id="ARBA00023187"/>
    </source>
</evidence>
<keyword evidence="3" id="KW-0694">RNA-binding</keyword>
<evidence type="ECO:0000256" key="7">
    <source>
        <dbReference type="SAM" id="MobiDB-lite"/>
    </source>
</evidence>
<dbReference type="Gene3D" id="1.10.10.790">
    <property type="entry name" value="Surp module"/>
    <property type="match status" value="2"/>
</dbReference>
<evidence type="ECO:0000256" key="1">
    <source>
        <dbReference type="ARBA" id="ARBA00022664"/>
    </source>
</evidence>
<dbReference type="PANTHER" id="PTHR13161">
    <property type="entry name" value="SPLICING FACTOR SUPPRESSOR OF WHITE APRICOT"/>
    <property type="match status" value="1"/>
</dbReference>
<feature type="domain" description="SURP motif" evidence="8">
    <location>
        <begin position="221"/>
        <end position="263"/>
    </location>
</feature>
<dbReference type="GO" id="GO:0000395">
    <property type="term" value="P:mRNA 5'-splice site recognition"/>
    <property type="evidence" value="ECO:0007669"/>
    <property type="project" value="TreeGrafter"/>
</dbReference>
<proteinExistence type="predicted"/>
<keyword evidence="1" id="KW-0507">mRNA processing</keyword>
<dbReference type="InterPro" id="IPR035967">
    <property type="entry name" value="SWAP/Surp_sf"/>
</dbReference>
<dbReference type="PANTHER" id="PTHR13161:SF15">
    <property type="entry name" value="SPLICING FACTOR, SUPPRESSOR OF WHITE-APRICOT HOMOLOG"/>
    <property type="match status" value="1"/>
</dbReference>
<keyword evidence="4" id="KW-0805">Transcription regulation</keyword>
<dbReference type="EMBL" id="GDKF01007198">
    <property type="protein sequence ID" value="JAT71424.1"/>
    <property type="molecule type" value="Transcribed_RNA"/>
</dbReference>
<sequence>IIGYVHLALYLEPLPRVIWHIKRSAQPLWKEHSSFYMLKHTRPQAFAGTRRDTDTLQLHVHGIQCDIVRGDETALALEDDGNLLRCWGMPSTLVDRFDARLLLDSPLGDSAPVHERTLSDIELDGERYADTLAARADFASSSDASPSPDLMAACQHPISAGAAVPFEYGATLSDSSREEEPQAPSAPEPGNDDPAFQPTGRVPGNLRLAGVAPTTLRHLKVMLQAARAVRGGGPQLEILMRVRHARQPLFGFLQPEDARHAFFKWLTGLPEEDTGVEALHVAQDLSPGPDTASSLLRVMQRLAASVQEHGPAFERRVAGLMGTTGTFSFLDPAHPDHKRYRRLVGETGELDEAEAPGATMPLHQPLVAAEPVHPPTEGSAPGPSAAAALDVPPWLVGRQQGPTAAIPQPPKAGEPAELPLYIEPASELEVFGGEAEAAGPVQRHEAQLQARRRKARELLAQQHALQ</sequence>
<evidence type="ECO:0000259" key="8">
    <source>
        <dbReference type="PROSITE" id="PS50128"/>
    </source>
</evidence>
<feature type="region of interest" description="Disordered" evidence="7">
    <location>
        <begin position="172"/>
        <end position="205"/>
    </location>
</feature>
<gene>
    <name evidence="10" type="ORF">g.68055</name>
    <name evidence="9" type="ORF">g.68057</name>
</gene>
<evidence type="ECO:0000256" key="2">
    <source>
        <dbReference type="ARBA" id="ARBA00022737"/>
    </source>
</evidence>
<name>A0A1D1ZWU6_AUXPR</name>
<dbReference type="InterPro" id="IPR000061">
    <property type="entry name" value="Surp"/>
</dbReference>
<dbReference type="SUPFAM" id="SSF109905">
    <property type="entry name" value="Surp module (SWAP domain)"/>
    <property type="match status" value="2"/>
</dbReference>
<evidence type="ECO:0000313" key="10">
    <source>
        <dbReference type="EMBL" id="JAT77412.1"/>
    </source>
</evidence>
<dbReference type="PROSITE" id="PS50128">
    <property type="entry name" value="SURP"/>
    <property type="match status" value="2"/>
</dbReference>
<protein>
    <recommendedName>
        <fullName evidence="8">SURP motif domain-containing protein</fullName>
    </recommendedName>
</protein>
<accession>A0A1D1ZWU6</accession>
<dbReference type="EMBL" id="GDKF01001210">
    <property type="protein sequence ID" value="JAT77412.1"/>
    <property type="molecule type" value="Transcribed_RNA"/>
</dbReference>
<evidence type="ECO:0000256" key="3">
    <source>
        <dbReference type="ARBA" id="ARBA00022884"/>
    </source>
</evidence>
<organism evidence="9">
    <name type="scientific">Auxenochlorella protothecoides</name>
    <name type="common">Green microalga</name>
    <name type="synonym">Chlorella protothecoides</name>
    <dbReference type="NCBI Taxonomy" id="3075"/>
    <lineage>
        <taxon>Eukaryota</taxon>
        <taxon>Viridiplantae</taxon>
        <taxon>Chlorophyta</taxon>
        <taxon>core chlorophytes</taxon>
        <taxon>Trebouxiophyceae</taxon>
        <taxon>Chlorellales</taxon>
        <taxon>Chlorellaceae</taxon>
        <taxon>Auxenochlorella</taxon>
    </lineage>
</organism>
<reference evidence="9" key="1">
    <citation type="submission" date="2015-08" db="EMBL/GenBank/DDBJ databases">
        <authorList>
            <person name="Babu N.S."/>
            <person name="Beckwith C.J."/>
            <person name="Beseler K.G."/>
            <person name="Brison A."/>
            <person name="Carone J.V."/>
            <person name="Caskin T.P."/>
            <person name="Diamond M."/>
            <person name="Durham M.E."/>
            <person name="Foxe J.M."/>
            <person name="Go M."/>
            <person name="Henderson B.A."/>
            <person name="Jones I.B."/>
            <person name="McGettigan J.A."/>
            <person name="Micheletti S.J."/>
            <person name="Nasrallah M.E."/>
            <person name="Ortiz D."/>
            <person name="Piller C.R."/>
            <person name="Privatt S.R."/>
            <person name="Schneider S.L."/>
            <person name="Sharp S."/>
            <person name="Smith T.C."/>
            <person name="Stanton J.D."/>
            <person name="Ullery H.E."/>
            <person name="Wilson R.J."/>
            <person name="Serrano M.G."/>
            <person name="Buck G."/>
            <person name="Lee V."/>
            <person name="Wang Y."/>
            <person name="Carvalho R."/>
            <person name="Voegtly L."/>
            <person name="Shi R."/>
            <person name="Duckworth R."/>
            <person name="Johnson A."/>
            <person name="Loviza R."/>
            <person name="Walstead R."/>
            <person name="Shah Z."/>
            <person name="Kiflezghi M."/>
            <person name="Wade K."/>
            <person name="Ball S.L."/>
            <person name="Bradley K.W."/>
            <person name="Asai D.J."/>
            <person name="Bowman C.A."/>
            <person name="Russell D.A."/>
            <person name="Pope W.H."/>
            <person name="Jacobs-Sera D."/>
            <person name="Hendrix R.W."/>
            <person name="Hatfull G.F."/>
        </authorList>
    </citation>
    <scope>NUCLEOTIDE SEQUENCE</scope>
</reference>
<dbReference type="Pfam" id="PF09750">
    <property type="entry name" value="DRY_EERY"/>
    <property type="match status" value="1"/>
</dbReference>
<keyword evidence="6" id="KW-0508">mRNA splicing</keyword>
<dbReference type="GO" id="GO:0003723">
    <property type="term" value="F:RNA binding"/>
    <property type="evidence" value="ECO:0007669"/>
    <property type="project" value="UniProtKB-KW"/>
</dbReference>
<keyword evidence="5" id="KW-0804">Transcription</keyword>
<dbReference type="SMART" id="SM00648">
    <property type="entry name" value="SWAP"/>
    <property type="match status" value="2"/>
</dbReference>
<feature type="domain" description="SURP motif" evidence="8">
    <location>
        <begin position="298"/>
        <end position="340"/>
    </location>
</feature>
<feature type="non-terminal residue" evidence="9">
    <location>
        <position position="1"/>
    </location>
</feature>
<evidence type="ECO:0000256" key="5">
    <source>
        <dbReference type="ARBA" id="ARBA00023163"/>
    </source>
</evidence>
<dbReference type="AlphaFoldDB" id="A0A1D1ZWU6"/>
<dbReference type="InterPro" id="IPR040397">
    <property type="entry name" value="SWAP"/>
</dbReference>